<reference evidence="3" key="2">
    <citation type="journal article" date="2021" name="PeerJ">
        <title>Extensive microbial diversity within the chicken gut microbiome revealed by metagenomics and culture.</title>
        <authorList>
            <person name="Gilroy R."/>
            <person name="Ravi A."/>
            <person name="Getino M."/>
            <person name="Pursley I."/>
            <person name="Horton D.L."/>
            <person name="Alikhan N.F."/>
            <person name="Baker D."/>
            <person name="Gharbi K."/>
            <person name="Hall N."/>
            <person name="Watson M."/>
            <person name="Adriaenssens E.M."/>
            <person name="Foster-Nyarko E."/>
            <person name="Jarju S."/>
            <person name="Secka A."/>
            <person name="Antonio M."/>
            <person name="Oren A."/>
            <person name="Chaudhuri R.R."/>
            <person name="La Ragione R."/>
            <person name="Hildebrand F."/>
            <person name="Pallen M.J."/>
        </authorList>
    </citation>
    <scope>NUCLEOTIDE SEQUENCE</scope>
    <source>
        <strain evidence="3">21143</strain>
    </source>
</reference>
<dbReference type="Proteomes" id="UP000886722">
    <property type="component" value="Unassembled WGS sequence"/>
</dbReference>
<keyword evidence="1" id="KW-0732">Signal</keyword>
<name>A0A9D1KEI9_9BACT</name>
<dbReference type="PANTHER" id="PTHR10900">
    <property type="entry name" value="PERIOSTIN-RELATED"/>
    <property type="match status" value="1"/>
</dbReference>
<evidence type="ECO:0000313" key="3">
    <source>
        <dbReference type="EMBL" id="HIT40286.1"/>
    </source>
</evidence>
<reference evidence="3" key="1">
    <citation type="submission" date="2020-10" db="EMBL/GenBank/DDBJ databases">
        <authorList>
            <person name="Gilroy R."/>
        </authorList>
    </citation>
    <scope>NUCLEOTIDE SEQUENCE</scope>
    <source>
        <strain evidence="3">21143</strain>
    </source>
</reference>
<evidence type="ECO:0000313" key="4">
    <source>
        <dbReference type="Proteomes" id="UP000886722"/>
    </source>
</evidence>
<evidence type="ECO:0000256" key="1">
    <source>
        <dbReference type="SAM" id="SignalP"/>
    </source>
</evidence>
<feature type="chain" id="PRO_5039380956" description="FAS1 domain-containing protein" evidence="1">
    <location>
        <begin position="23"/>
        <end position="805"/>
    </location>
</feature>
<dbReference type="InterPro" id="IPR000782">
    <property type="entry name" value="FAS1_domain"/>
</dbReference>
<dbReference type="Gene3D" id="2.30.180.10">
    <property type="entry name" value="FAS1 domain"/>
    <property type="match status" value="1"/>
</dbReference>
<dbReference type="PROSITE" id="PS51257">
    <property type="entry name" value="PROKAR_LIPOPROTEIN"/>
    <property type="match status" value="1"/>
</dbReference>
<comment type="caution">
    <text evidence="3">The sequence shown here is derived from an EMBL/GenBank/DDBJ whole genome shotgun (WGS) entry which is preliminary data.</text>
</comment>
<dbReference type="PROSITE" id="PS50213">
    <property type="entry name" value="FAS1"/>
    <property type="match status" value="1"/>
</dbReference>
<gene>
    <name evidence="3" type="ORF">IAD06_09680</name>
</gene>
<proteinExistence type="predicted"/>
<evidence type="ECO:0000259" key="2">
    <source>
        <dbReference type="PROSITE" id="PS50213"/>
    </source>
</evidence>
<dbReference type="PANTHER" id="PTHR10900:SF77">
    <property type="entry name" value="FI19380P1"/>
    <property type="match status" value="1"/>
</dbReference>
<feature type="domain" description="FAS1" evidence="2">
    <location>
        <begin position="38"/>
        <end position="238"/>
    </location>
</feature>
<organism evidence="3 4">
    <name type="scientific">Candidatus Caccoplasma intestinavium</name>
    <dbReference type="NCBI Taxonomy" id="2840716"/>
    <lineage>
        <taxon>Bacteria</taxon>
        <taxon>Pseudomonadati</taxon>
        <taxon>Bacteroidota</taxon>
        <taxon>Bacteroidia</taxon>
        <taxon>Bacteroidales</taxon>
        <taxon>Bacteroidaceae</taxon>
        <taxon>Bacteroidaceae incertae sedis</taxon>
        <taxon>Candidatus Caccoplasma</taxon>
    </lineage>
</organism>
<sequence>MKNAIKKCIFVCSVLCSAVFWSSCQDNLEYYDTPDNLKGSIYETLEDRGNYSIFLKGVDLGGYAPILKGKGVWTVMAPNDEAFASYLKSEYGVNSIEELSVDEIKKLIGFHIMYYSFDKNKLINFRPDEGDGATDEELMVNAGLYYKFRTKSQDALTLEVVNDTTGQEGYVYHLERFLPVFSYRMFQTKLIDAKYNYEYFYPSSQWTGASGFNVSNASVDEYAVVTSSGYLYLVNQVLRPLNTIYDEMKNAGNFKTFLSLYDEYNDYQLDANLTLEYGNGTDLYQHYHKAPMANIASEWPVSDYTQMSTLSSVSYSIFAPNDKAWDDFYMDFWGLEGTGYPSDSVCLDSVSVESVQKILLNSVYASSIVFPEEIKRGDIKNSNGNIIDFDVDAVPEENRKMCVNGAFYGCDVLTPPAEFGSVTGPAYQYKRYSNFAKMLEKSDLVSTLYSPEVDYIMLYPSNAQMAYNGITWDESKGSLVMGTGSLSSSAQQKYVYAHVASIDGSTTTLTELPMTGKHVFRTLSPDYRLYWYMKDGKITNSFLHNQLISYTGNSTTEADIYCDVEELKFRGESWSNGHCYAYDVSRSQKLFEGSLSNALYAKFVPMMYGLRNDETTIFNAYIQLLIKAGMINEDSQDIPYMTESCLMLVPTNEAVKQAIVGGKIPGITTTASADASTADFFAAVTVTDEATLQRYLKSYFVPLSTAVFSNYPFLGWGEDTQSAGGLITLNSTYSIVDGAEVEVVMHLNIFDDGTKLSAQMVESGFESGSSAGYVDFNGKVDFVGDYDYFPFVFDDGCVQFINGVL</sequence>
<feature type="signal peptide" evidence="1">
    <location>
        <begin position="1"/>
        <end position="22"/>
    </location>
</feature>
<dbReference type="SUPFAM" id="SSF82153">
    <property type="entry name" value="FAS1 domain"/>
    <property type="match status" value="2"/>
</dbReference>
<dbReference type="EMBL" id="DVKT01000071">
    <property type="protein sequence ID" value="HIT40286.1"/>
    <property type="molecule type" value="Genomic_DNA"/>
</dbReference>
<protein>
    <recommendedName>
        <fullName evidence="2">FAS1 domain-containing protein</fullName>
    </recommendedName>
</protein>
<dbReference type="InterPro" id="IPR036378">
    <property type="entry name" value="FAS1_dom_sf"/>
</dbReference>
<dbReference type="AlphaFoldDB" id="A0A9D1KEI9"/>
<accession>A0A9D1KEI9</accession>
<dbReference type="InterPro" id="IPR050904">
    <property type="entry name" value="Adhesion/Biosynth-related"/>
</dbReference>